<protein>
    <submittedName>
        <fullName evidence="1">Uncharacterized protein</fullName>
    </submittedName>
</protein>
<gene>
    <name evidence="1" type="ORF">N0V87_006025</name>
</gene>
<dbReference type="GO" id="GO:0001228">
    <property type="term" value="F:DNA-binding transcription activator activity, RNA polymerase II-specific"/>
    <property type="evidence" value="ECO:0007669"/>
    <property type="project" value="TreeGrafter"/>
</dbReference>
<organism evidence="1 2">
    <name type="scientific">Didymella glomerata</name>
    <dbReference type="NCBI Taxonomy" id="749621"/>
    <lineage>
        <taxon>Eukaryota</taxon>
        <taxon>Fungi</taxon>
        <taxon>Dikarya</taxon>
        <taxon>Ascomycota</taxon>
        <taxon>Pezizomycotina</taxon>
        <taxon>Dothideomycetes</taxon>
        <taxon>Pleosporomycetidae</taxon>
        <taxon>Pleosporales</taxon>
        <taxon>Pleosporineae</taxon>
        <taxon>Didymellaceae</taxon>
        <taxon>Didymella</taxon>
    </lineage>
</organism>
<dbReference type="AlphaFoldDB" id="A0A9W8WXY7"/>
<evidence type="ECO:0000313" key="2">
    <source>
        <dbReference type="Proteomes" id="UP001140562"/>
    </source>
</evidence>
<accession>A0A9W8WXY7</accession>
<dbReference type="EMBL" id="JAPEUV010000059">
    <property type="protein sequence ID" value="KAJ4335631.1"/>
    <property type="molecule type" value="Genomic_DNA"/>
</dbReference>
<evidence type="ECO:0000313" key="1">
    <source>
        <dbReference type="EMBL" id="KAJ4335631.1"/>
    </source>
</evidence>
<keyword evidence="2" id="KW-1185">Reference proteome</keyword>
<name>A0A9W8WXY7_9PLEO</name>
<dbReference type="PANTHER" id="PTHR47784">
    <property type="entry name" value="STEROL UPTAKE CONTROL PROTEIN 2"/>
    <property type="match status" value="1"/>
</dbReference>
<dbReference type="Proteomes" id="UP001140562">
    <property type="component" value="Unassembled WGS sequence"/>
</dbReference>
<proteinExistence type="predicted"/>
<dbReference type="InterPro" id="IPR053157">
    <property type="entry name" value="Sterol_Uptake_Regulator"/>
</dbReference>
<dbReference type="OrthoDB" id="4937900at2759"/>
<comment type="caution">
    <text evidence="1">The sequence shown here is derived from an EMBL/GenBank/DDBJ whole genome shotgun (WGS) entry which is preliminary data.</text>
</comment>
<dbReference type="PANTHER" id="PTHR47784:SF4">
    <property type="entry name" value="ZN(II)2CYS6 TRANSCRIPTION FACTOR (EUROFUNG)"/>
    <property type="match status" value="1"/>
</dbReference>
<reference evidence="1" key="1">
    <citation type="submission" date="2022-10" db="EMBL/GenBank/DDBJ databases">
        <title>Tapping the CABI collections for fungal endophytes: first genome assemblies for Collariella, Neodidymelliopsis, Ascochyta clinopodiicola, Didymella pomorum, Didymosphaeria variabile, Neocosmospora piperis and Neocucurbitaria cava.</title>
        <authorList>
            <person name="Hill R."/>
        </authorList>
    </citation>
    <scope>NUCLEOTIDE SEQUENCE</scope>
    <source>
        <strain evidence="1">IMI 360193</strain>
    </source>
</reference>
<sequence>MELLIHLSLSKDMFNLAFGIESYHPSGLMLSLSTSLKLSVLMHQLLAFSSRHLAYIHPERSAFYEHQAVALQTKAISLFNATYASSGVDQSNCVNIVLFASILGHHTLADALAMRPAEGLSAFIQHYVGCIETHRGIYTIAKTAWPMLMQSEIEPVLSLSQAFTSREPRGQHCDLAREMVEASSGLDDTEKEACRIALRYLQVGLDAATAEGEEENRYHMVCTWTMLLEPQFAKLLRDMRPEALVILAYYTELLRYAKDLWQVRDAGTYISDLISDYLDEAAKQWLQPPRRVIHQRPIRLSQ</sequence>